<feature type="domain" description="Plastocyanin-like" evidence="1">
    <location>
        <begin position="679"/>
        <end position="779"/>
    </location>
</feature>
<gene>
    <name evidence="2" type="ORF">GPA22_11565</name>
</gene>
<reference evidence="2 3" key="1">
    <citation type="submission" date="2019-12" db="EMBL/GenBank/DDBJ databases">
        <title>Comparative genomics gives insights into the taxonomy of the Azoarcus-Aromatoleum group and reveals separate origins of nif in the plant-associated Azoarcus and non-plant-associated Aromatoleum sub-groups.</title>
        <authorList>
            <person name="Lafos M."/>
            <person name="Maluk M."/>
            <person name="Batista M."/>
            <person name="Junghare M."/>
            <person name="Carmona M."/>
            <person name="Faoro H."/>
            <person name="Cruz L.M."/>
            <person name="Battistoni F."/>
            <person name="De Souza E."/>
            <person name="Pedrosa F."/>
            <person name="Chen W.-M."/>
            <person name="Poole P.S."/>
            <person name="Dixon R.A."/>
            <person name="James E.K."/>
        </authorList>
    </citation>
    <scope>NUCLEOTIDE SEQUENCE [LARGE SCALE GENOMIC DNA]</scope>
    <source>
        <strain evidence="2 3">Td21</strain>
    </source>
</reference>
<dbReference type="InterPro" id="IPR011706">
    <property type="entry name" value="Cu-oxidase_C"/>
</dbReference>
<dbReference type="Pfam" id="PF07731">
    <property type="entry name" value="Cu-oxidase_2"/>
    <property type="match status" value="1"/>
</dbReference>
<sequence>MFFLSRNASKQRLLEAERARNNRLEIVAALSQGQITRRELIKAGIFTAGGLLAWKHGLNPFVSSAFASSGSVPTGTPRSPYPFPGDQPFIQPLLRCQNLTSHKLTSTGGSDAWLLWPKETGEIPAMRRANTEIIRHTVNLANATNTGNVTVAGTTGPREGRAPGEAFAHQRWNELVNKAAGADGQVSHPLDPVGFVMSLGQVVPNTSFNFANNWHGQEPSRIWTFCEGRFDRGHLPPCLMQARYGESVINRIYNNMPFFDPQFGSANFPNVANTTNGGFGRQEAAIHNHNGHNGAESDGATNTHFFPGQYYDYNYSLMMARRDGGLRDSRGRDLDKLLKVRRGDPRCSTPTNDGGIIPIPGDFREIQGSLWFHDHRISFTSENVYKGYAALLEYFSGTDRGYERPLDNPAANKVNLRLPSGWRNAKTWGNRDFDVYLLIQDVAMNPDAQLFFDIFDTDGFLGDVMHVNYQWKPTMAVLPRKYRFRTLSAGMSRWVKLAVSDSLDPGKANPVPLTIIANDGNIFPQFVRGARELDMQGTAERYDFVLDFSKFKVGQKLYLVNMLKFSSGKGPDTALTLRDALTSKAQSDDPCLGAIMEFRIASEVPSIDEPGAMNTIANSCGANDMSLINDPGADWEIPTVEPVRTRVIELVRGADGGGLPFDHPEGSEPWGIKVNGGAAYNADMRRVSNLPRPGDVEHWTVSTGNGWGHPLHLHFEEGKTIGRTRGLSAMERNKRKDVWHVGSMVGNVTFQVAFGEFGGAYVNHCHNTVHEDNAMLMRYDIIRGNSNANGIDAVHITVLPTPDPRPEGVSYVDSCYLKEGNPQGFDTGVDVCGDKPEIGPVVPSHDPRTL</sequence>
<name>A0ABX1Q1I6_9RHOO</name>
<evidence type="ECO:0000313" key="3">
    <source>
        <dbReference type="Proteomes" id="UP000623795"/>
    </source>
</evidence>
<accession>A0ABX1Q1I6</accession>
<organism evidence="2 3">
    <name type="scientific">Aromatoleum toluvorans</name>
    <dbReference type="NCBI Taxonomy" id="92002"/>
    <lineage>
        <taxon>Bacteria</taxon>
        <taxon>Pseudomonadati</taxon>
        <taxon>Pseudomonadota</taxon>
        <taxon>Betaproteobacteria</taxon>
        <taxon>Rhodocyclales</taxon>
        <taxon>Rhodocyclaceae</taxon>
        <taxon>Aromatoleum</taxon>
    </lineage>
</organism>
<dbReference type="RefSeq" id="WP_169256230.1">
    <property type="nucleotide sequence ID" value="NZ_WTVN01000016.1"/>
</dbReference>
<keyword evidence="3" id="KW-1185">Reference proteome</keyword>
<dbReference type="PANTHER" id="PTHR48267:SF1">
    <property type="entry name" value="BILIRUBIN OXIDASE"/>
    <property type="match status" value="1"/>
</dbReference>
<protein>
    <submittedName>
        <fullName evidence="2">Multicopper oxidase domain-containing protein</fullName>
    </submittedName>
</protein>
<dbReference type="SUPFAM" id="SSF49503">
    <property type="entry name" value="Cupredoxins"/>
    <property type="match status" value="1"/>
</dbReference>
<evidence type="ECO:0000313" key="2">
    <source>
        <dbReference type="EMBL" id="NMG44364.1"/>
    </source>
</evidence>
<dbReference type="Gene3D" id="2.60.40.420">
    <property type="entry name" value="Cupredoxins - blue copper proteins"/>
    <property type="match status" value="3"/>
</dbReference>
<dbReference type="InterPro" id="IPR008972">
    <property type="entry name" value="Cupredoxin"/>
</dbReference>
<dbReference type="InterPro" id="IPR045087">
    <property type="entry name" value="Cu-oxidase_fam"/>
</dbReference>
<evidence type="ECO:0000259" key="1">
    <source>
        <dbReference type="Pfam" id="PF07731"/>
    </source>
</evidence>
<dbReference type="Proteomes" id="UP000623795">
    <property type="component" value="Unassembled WGS sequence"/>
</dbReference>
<comment type="caution">
    <text evidence="2">The sequence shown here is derived from an EMBL/GenBank/DDBJ whole genome shotgun (WGS) entry which is preliminary data.</text>
</comment>
<proteinExistence type="predicted"/>
<dbReference type="EMBL" id="WTVN01000016">
    <property type="protein sequence ID" value="NMG44364.1"/>
    <property type="molecule type" value="Genomic_DNA"/>
</dbReference>
<dbReference type="PANTHER" id="PTHR48267">
    <property type="entry name" value="CUPREDOXIN SUPERFAMILY PROTEIN"/>
    <property type="match status" value="1"/>
</dbReference>